<dbReference type="EMBL" id="JAKRYL010000002">
    <property type="protein sequence ID" value="MCL7745807.1"/>
    <property type="molecule type" value="Genomic_DNA"/>
</dbReference>
<protein>
    <submittedName>
        <fullName evidence="8">Gas vesicle protein GvpN</fullName>
    </submittedName>
</protein>
<dbReference type="Pfam" id="PF07728">
    <property type="entry name" value="AAA_5"/>
    <property type="match status" value="1"/>
</dbReference>
<dbReference type="PANTHER" id="PTHR42759">
    <property type="entry name" value="MOXR FAMILY PROTEIN"/>
    <property type="match status" value="1"/>
</dbReference>
<dbReference type="Gene3D" id="3.40.50.300">
    <property type="entry name" value="P-loop containing nucleotide triphosphate hydrolases"/>
    <property type="match status" value="1"/>
</dbReference>
<dbReference type="InterPro" id="IPR027417">
    <property type="entry name" value="P-loop_NTPase"/>
</dbReference>
<name>A0A9X1ZY52_9BACI</name>
<evidence type="ECO:0000256" key="2">
    <source>
        <dbReference type="ARBA" id="ARBA00022490"/>
    </source>
</evidence>
<dbReference type="PANTHER" id="PTHR42759:SF1">
    <property type="entry name" value="MAGNESIUM-CHELATASE SUBUNIT CHLD"/>
    <property type="match status" value="1"/>
</dbReference>
<keyword evidence="5" id="KW-0067">ATP-binding</keyword>
<comment type="subcellular location">
    <subcellularLocation>
        <location evidence="1">Cytoplasm</location>
    </subcellularLocation>
</comment>
<dbReference type="GO" id="GO:0016887">
    <property type="term" value="F:ATP hydrolysis activity"/>
    <property type="evidence" value="ECO:0007669"/>
    <property type="project" value="InterPro"/>
</dbReference>
<reference evidence="8" key="1">
    <citation type="submission" date="2022-02" db="EMBL/GenBank/DDBJ databases">
        <title>Halalkalibacter sp. nov. isolated from Lonar Lake, India.</title>
        <authorList>
            <person name="Joshi A."/>
            <person name="Thite S."/>
            <person name="Lodha T."/>
        </authorList>
    </citation>
    <scope>NUCLEOTIDE SEQUENCE</scope>
    <source>
        <strain evidence="8">MEB205</strain>
    </source>
</reference>
<evidence type="ECO:0000256" key="1">
    <source>
        <dbReference type="ARBA" id="ARBA00004496"/>
    </source>
</evidence>
<dbReference type="InterPro" id="IPR013462">
    <property type="entry name" value="Gas-vesicle_GvpN"/>
</dbReference>
<dbReference type="RefSeq" id="WP_250094748.1">
    <property type="nucleotide sequence ID" value="NZ_JAKRYL010000002.1"/>
</dbReference>
<dbReference type="AlphaFoldDB" id="A0A9X1ZY52"/>
<comment type="catalytic activity">
    <reaction evidence="6">
        <text>ATP + H2O = ADP + phosphate + H(+)</text>
        <dbReference type="Rhea" id="RHEA:13065"/>
        <dbReference type="ChEBI" id="CHEBI:15377"/>
        <dbReference type="ChEBI" id="CHEBI:15378"/>
        <dbReference type="ChEBI" id="CHEBI:30616"/>
        <dbReference type="ChEBI" id="CHEBI:43474"/>
        <dbReference type="ChEBI" id="CHEBI:456216"/>
    </reaction>
</comment>
<dbReference type="SUPFAM" id="SSF52540">
    <property type="entry name" value="P-loop containing nucleoside triphosphate hydrolases"/>
    <property type="match status" value="1"/>
</dbReference>
<evidence type="ECO:0000256" key="3">
    <source>
        <dbReference type="ARBA" id="ARBA00022741"/>
    </source>
</evidence>
<dbReference type="GO" id="GO:0005524">
    <property type="term" value="F:ATP binding"/>
    <property type="evidence" value="ECO:0007669"/>
    <property type="project" value="UniProtKB-KW"/>
</dbReference>
<dbReference type="GO" id="GO:0031411">
    <property type="term" value="C:gas vesicle"/>
    <property type="evidence" value="ECO:0007669"/>
    <property type="project" value="InterPro"/>
</dbReference>
<proteinExistence type="predicted"/>
<dbReference type="GO" id="GO:0031412">
    <property type="term" value="P:gas vesicle organization"/>
    <property type="evidence" value="ECO:0007669"/>
    <property type="project" value="InterPro"/>
</dbReference>
<comment type="caution">
    <text evidence="8">The sequence shown here is derived from an EMBL/GenBank/DDBJ whole genome shotgun (WGS) entry which is preliminary data.</text>
</comment>
<dbReference type="CDD" id="cd00009">
    <property type="entry name" value="AAA"/>
    <property type="match status" value="1"/>
</dbReference>
<evidence type="ECO:0000256" key="4">
    <source>
        <dbReference type="ARBA" id="ARBA00022801"/>
    </source>
</evidence>
<evidence type="ECO:0000313" key="8">
    <source>
        <dbReference type="EMBL" id="MCL7745807.1"/>
    </source>
</evidence>
<dbReference type="NCBIfam" id="TIGR02640">
    <property type="entry name" value="gas_vesic_GvpN"/>
    <property type="match status" value="1"/>
</dbReference>
<evidence type="ECO:0000313" key="9">
    <source>
        <dbReference type="Proteomes" id="UP001139150"/>
    </source>
</evidence>
<sequence>MKHLEDGKGTKIVLSPDLESIVNRATVYIQAGFPIHFIGPTGVGKTALAFYITKKLNRPYTFIQGNAELTNSDFLGGVTGFTKKKLIDNYIHTVYKSEEQEKEIWTEGPLLAACKKGHTFIYDEFNRSKPEINNILLPILQERQLPLYGVKTQEKMLPVHTNFSMIFTSNPTEYTGSFKAQDALLDRMITFRLHYYDVETEAQIISGNTGLGLEQAKRIAKVIHYTRSITTETHAPSLRSAIMIATIAKRGGIKVDFSDDDFLILCTDVLFTPSIGSRSNKSEDDIQKLIIKEIRGWSGEK</sequence>
<feature type="domain" description="ATPase dynein-related AAA" evidence="7">
    <location>
        <begin position="37"/>
        <end position="188"/>
    </location>
</feature>
<keyword evidence="4" id="KW-0378">Hydrolase</keyword>
<dbReference type="Proteomes" id="UP001139150">
    <property type="component" value="Unassembled WGS sequence"/>
</dbReference>
<evidence type="ECO:0000256" key="6">
    <source>
        <dbReference type="ARBA" id="ARBA00049360"/>
    </source>
</evidence>
<keyword evidence="3" id="KW-0547">Nucleotide-binding</keyword>
<organism evidence="8 9">
    <name type="scientific">Halalkalibacter alkaliphilus</name>
    <dbReference type="NCBI Taxonomy" id="2917993"/>
    <lineage>
        <taxon>Bacteria</taxon>
        <taxon>Bacillati</taxon>
        <taxon>Bacillota</taxon>
        <taxon>Bacilli</taxon>
        <taxon>Bacillales</taxon>
        <taxon>Bacillaceae</taxon>
        <taxon>Halalkalibacter</taxon>
    </lineage>
</organism>
<dbReference type="GO" id="GO:0005737">
    <property type="term" value="C:cytoplasm"/>
    <property type="evidence" value="ECO:0007669"/>
    <property type="project" value="UniProtKB-SubCell"/>
</dbReference>
<gene>
    <name evidence="8" type="primary">gvpN</name>
    <name evidence="8" type="ORF">MF646_01615</name>
</gene>
<dbReference type="InterPro" id="IPR050764">
    <property type="entry name" value="CbbQ/NirQ/NorQ/GpvN"/>
</dbReference>
<accession>A0A9X1ZY52</accession>
<keyword evidence="9" id="KW-1185">Reference proteome</keyword>
<keyword evidence="2" id="KW-0963">Cytoplasm</keyword>
<evidence type="ECO:0000259" key="7">
    <source>
        <dbReference type="Pfam" id="PF07728"/>
    </source>
</evidence>
<evidence type="ECO:0000256" key="5">
    <source>
        <dbReference type="ARBA" id="ARBA00022840"/>
    </source>
</evidence>
<dbReference type="InterPro" id="IPR011704">
    <property type="entry name" value="ATPase_dyneun-rel_AAA"/>
</dbReference>